<evidence type="ECO:0000313" key="4">
    <source>
        <dbReference type="Proteomes" id="UP000235672"/>
    </source>
</evidence>
<dbReference type="EMBL" id="KZ613477">
    <property type="protein sequence ID" value="PMD22486.1"/>
    <property type="molecule type" value="Genomic_DNA"/>
</dbReference>
<evidence type="ECO:0008006" key="5">
    <source>
        <dbReference type="Google" id="ProtNLM"/>
    </source>
</evidence>
<protein>
    <recommendedName>
        <fullName evidence="5">Mid2 domain-containing protein</fullName>
    </recommendedName>
</protein>
<feature type="transmembrane region" description="Helical" evidence="1">
    <location>
        <begin position="184"/>
        <end position="208"/>
    </location>
</feature>
<dbReference type="Proteomes" id="UP000235672">
    <property type="component" value="Unassembled WGS sequence"/>
</dbReference>
<reference evidence="3 4" key="1">
    <citation type="submission" date="2016-05" db="EMBL/GenBank/DDBJ databases">
        <title>A degradative enzymes factory behind the ericoid mycorrhizal symbiosis.</title>
        <authorList>
            <consortium name="DOE Joint Genome Institute"/>
            <person name="Martino E."/>
            <person name="Morin E."/>
            <person name="Grelet G."/>
            <person name="Kuo A."/>
            <person name="Kohler A."/>
            <person name="Daghino S."/>
            <person name="Barry K."/>
            <person name="Choi C."/>
            <person name="Cichocki N."/>
            <person name="Clum A."/>
            <person name="Copeland A."/>
            <person name="Hainaut M."/>
            <person name="Haridas S."/>
            <person name="Labutti K."/>
            <person name="Lindquist E."/>
            <person name="Lipzen A."/>
            <person name="Khouja H.-R."/>
            <person name="Murat C."/>
            <person name="Ohm R."/>
            <person name="Olson A."/>
            <person name="Spatafora J."/>
            <person name="Veneault-Fourrey C."/>
            <person name="Henrissat B."/>
            <person name="Grigoriev I."/>
            <person name="Martin F."/>
            <person name="Perotto S."/>
        </authorList>
    </citation>
    <scope>NUCLEOTIDE SEQUENCE [LARGE SCALE GENOMIC DNA]</scope>
    <source>
        <strain evidence="3 4">UAMH 7357</strain>
    </source>
</reference>
<organism evidence="3 4">
    <name type="scientific">Hyaloscypha hepaticicola</name>
    <dbReference type="NCBI Taxonomy" id="2082293"/>
    <lineage>
        <taxon>Eukaryota</taxon>
        <taxon>Fungi</taxon>
        <taxon>Dikarya</taxon>
        <taxon>Ascomycota</taxon>
        <taxon>Pezizomycotina</taxon>
        <taxon>Leotiomycetes</taxon>
        <taxon>Helotiales</taxon>
        <taxon>Hyaloscyphaceae</taxon>
        <taxon>Hyaloscypha</taxon>
    </lineage>
</organism>
<sequence>MPSFLTLILIFLDVWLASASSQCYMLNGDLATADFQPCTSSLASGSNSACCNLGKNPPDICLGGGLCQRMDSTEGNFLIYAVGCTDKTGKNAACPQYCPNLVEEYSLNPCYAASTPSWCCNDQTVTTCCGTRGGSFSFNLTTLGLSASQQSGSTPTVSSPSSTSSNTAGVGTCTAGSCPVGKGAVIGGSVGAFLAGTILAGLLGLYLAERRLRKHSQAVVPDRSATYVGPAELQTREARAAVPRHGNFGTGPPKYEMEARVVSEVL</sequence>
<proteinExistence type="predicted"/>
<evidence type="ECO:0000256" key="2">
    <source>
        <dbReference type="SAM" id="SignalP"/>
    </source>
</evidence>
<keyword evidence="2" id="KW-0732">Signal</keyword>
<feature type="signal peptide" evidence="2">
    <location>
        <begin position="1"/>
        <end position="19"/>
    </location>
</feature>
<evidence type="ECO:0000256" key="1">
    <source>
        <dbReference type="SAM" id="Phobius"/>
    </source>
</evidence>
<keyword evidence="1" id="KW-0812">Transmembrane</keyword>
<keyword evidence="4" id="KW-1185">Reference proteome</keyword>
<keyword evidence="1" id="KW-0472">Membrane</keyword>
<gene>
    <name evidence="3" type="ORF">NA56DRAFT_747754</name>
</gene>
<name>A0A2J6Q874_9HELO</name>
<dbReference type="AlphaFoldDB" id="A0A2J6Q874"/>
<feature type="chain" id="PRO_5014425464" description="Mid2 domain-containing protein" evidence="2">
    <location>
        <begin position="20"/>
        <end position="266"/>
    </location>
</feature>
<accession>A0A2J6Q874</accession>
<dbReference type="STRING" id="1745343.A0A2J6Q874"/>
<dbReference type="OrthoDB" id="3438986at2759"/>
<evidence type="ECO:0000313" key="3">
    <source>
        <dbReference type="EMBL" id="PMD22486.1"/>
    </source>
</evidence>
<keyword evidence="1" id="KW-1133">Transmembrane helix</keyword>